<comment type="similarity">
    <text evidence="1">Belongs to the DprA/Smf family.</text>
</comment>
<dbReference type="PANTHER" id="PTHR43022:SF1">
    <property type="entry name" value="PROTEIN SMF"/>
    <property type="match status" value="1"/>
</dbReference>
<protein>
    <submittedName>
        <fullName evidence="3">DNA processing protein DprA</fullName>
    </submittedName>
</protein>
<feature type="domain" description="Smf/DprA SLOG" evidence="2">
    <location>
        <begin position="82"/>
        <end position="290"/>
    </location>
</feature>
<evidence type="ECO:0000256" key="1">
    <source>
        <dbReference type="ARBA" id="ARBA00006525"/>
    </source>
</evidence>
<evidence type="ECO:0000313" key="4">
    <source>
        <dbReference type="Proteomes" id="UP000067683"/>
    </source>
</evidence>
<dbReference type="PANTHER" id="PTHR43022">
    <property type="entry name" value="PROTEIN SMF"/>
    <property type="match status" value="1"/>
</dbReference>
<name>A0A0U2YLZ6_9BACL</name>
<dbReference type="Proteomes" id="UP000067683">
    <property type="component" value="Chromosome"/>
</dbReference>
<keyword evidence="4" id="KW-1185">Reference proteome</keyword>
<dbReference type="STRING" id="200991.AUC31_00100"/>
<accession>A0A0U2YLZ6</accession>
<dbReference type="KEGG" id="prt:AUC31_00100"/>
<sequence>MNDEFIQRLLALHYVYPKPVNRLSLLMKDDPDLEYLRFRSPVDLAETMQIPLEKANALKRSYLHYANTPFLKIYGQQRIRPLIYRDPLYPSSLHDLIDPPAVLYLKGDAALLDAPEKIAVIGSRKAESYSQSVIQQLLPPLLAEGFVIVSGLAKGADAMAHRCAIDSGGKTIAVIGSGFLHRYPKVNDGLSFIIEETQLLVSEYPPYMPPRKWNFPMRNRIISGLSKGVIVTQAEVKSGTLSTIEHALDHGKDIFAVPGDIFSPLSAGPHKLIAEGAKPVWNGAQVLEEYRQLRS</sequence>
<dbReference type="GO" id="GO:0009294">
    <property type="term" value="P:DNA-mediated transformation"/>
    <property type="evidence" value="ECO:0007669"/>
    <property type="project" value="InterPro"/>
</dbReference>
<organism evidence="3 4">
    <name type="scientific">Planococcus rifietoensis</name>
    <dbReference type="NCBI Taxonomy" id="200991"/>
    <lineage>
        <taxon>Bacteria</taxon>
        <taxon>Bacillati</taxon>
        <taxon>Bacillota</taxon>
        <taxon>Bacilli</taxon>
        <taxon>Bacillales</taxon>
        <taxon>Caryophanaceae</taxon>
        <taxon>Planococcus</taxon>
    </lineage>
</organism>
<reference evidence="3" key="1">
    <citation type="submission" date="2016-01" db="EMBL/GenBank/DDBJ databases">
        <title>Complete genome of Planococcus rifietoensis type strain M8.</title>
        <authorList>
            <person name="See-Too W.S."/>
        </authorList>
    </citation>
    <scope>NUCLEOTIDE SEQUENCE [LARGE SCALE GENOMIC DNA]</scope>
    <source>
        <strain evidence="3">M8</strain>
    </source>
</reference>
<dbReference type="OrthoDB" id="9785707at2"/>
<gene>
    <name evidence="3" type="ORF">AUC31_00100</name>
</gene>
<proteinExistence type="inferred from homology"/>
<dbReference type="Gene3D" id="3.40.50.450">
    <property type="match status" value="1"/>
</dbReference>
<dbReference type="RefSeq" id="WP_058380451.1">
    <property type="nucleotide sequence ID" value="NZ_CP013659.2"/>
</dbReference>
<dbReference type="EMBL" id="CP013659">
    <property type="protein sequence ID" value="ALS73741.1"/>
    <property type="molecule type" value="Genomic_DNA"/>
</dbReference>
<dbReference type="AlphaFoldDB" id="A0A0U2YLZ6"/>
<dbReference type="InterPro" id="IPR003488">
    <property type="entry name" value="DprA"/>
</dbReference>
<evidence type="ECO:0000313" key="3">
    <source>
        <dbReference type="EMBL" id="ALS73741.1"/>
    </source>
</evidence>
<dbReference type="SUPFAM" id="SSF102405">
    <property type="entry name" value="MCP/YpsA-like"/>
    <property type="match status" value="1"/>
</dbReference>
<evidence type="ECO:0000259" key="2">
    <source>
        <dbReference type="Pfam" id="PF02481"/>
    </source>
</evidence>
<dbReference type="NCBIfam" id="TIGR00732">
    <property type="entry name" value="dprA"/>
    <property type="match status" value="1"/>
</dbReference>
<dbReference type="InterPro" id="IPR057666">
    <property type="entry name" value="DrpA_SLOG"/>
</dbReference>
<dbReference type="Pfam" id="PF02481">
    <property type="entry name" value="DNA_processg_A"/>
    <property type="match status" value="1"/>
</dbReference>